<reference evidence="2" key="1">
    <citation type="submission" date="2023-07" db="EMBL/GenBank/DDBJ databases">
        <title>draft genome sequence of fig (Ficus carica).</title>
        <authorList>
            <person name="Takahashi T."/>
            <person name="Nishimura K."/>
        </authorList>
    </citation>
    <scope>NUCLEOTIDE SEQUENCE</scope>
</reference>
<dbReference type="Proteomes" id="UP001187192">
    <property type="component" value="Unassembled WGS sequence"/>
</dbReference>
<protein>
    <submittedName>
        <fullName evidence="2">Uncharacterized protein</fullName>
    </submittedName>
</protein>
<sequence>MFIKSYDKNKIKNEMMKSKHDGKQACPCRTDLRQVGLDYGLSWKWTGRPNHSIVARPVSNLRAISDTRWWSVAGRAVKCGNDSCYAFCHFMSLHFEDSILESVIERNSEIKRGERKSESEIEGGESTRERERMTLNHP</sequence>
<comment type="caution">
    <text evidence="2">The sequence shown here is derived from an EMBL/GenBank/DDBJ whole genome shotgun (WGS) entry which is preliminary data.</text>
</comment>
<name>A0AA88AGL6_FICCA</name>
<evidence type="ECO:0000256" key="1">
    <source>
        <dbReference type="SAM" id="MobiDB-lite"/>
    </source>
</evidence>
<evidence type="ECO:0000313" key="2">
    <source>
        <dbReference type="EMBL" id="GMN55274.1"/>
    </source>
</evidence>
<organism evidence="2 3">
    <name type="scientific">Ficus carica</name>
    <name type="common">Common fig</name>
    <dbReference type="NCBI Taxonomy" id="3494"/>
    <lineage>
        <taxon>Eukaryota</taxon>
        <taxon>Viridiplantae</taxon>
        <taxon>Streptophyta</taxon>
        <taxon>Embryophyta</taxon>
        <taxon>Tracheophyta</taxon>
        <taxon>Spermatophyta</taxon>
        <taxon>Magnoliopsida</taxon>
        <taxon>eudicotyledons</taxon>
        <taxon>Gunneridae</taxon>
        <taxon>Pentapetalae</taxon>
        <taxon>rosids</taxon>
        <taxon>fabids</taxon>
        <taxon>Rosales</taxon>
        <taxon>Moraceae</taxon>
        <taxon>Ficeae</taxon>
        <taxon>Ficus</taxon>
    </lineage>
</organism>
<feature type="region of interest" description="Disordered" evidence="1">
    <location>
        <begin position="109"/>
        <end position="138"/>
    </location>
</feature>
<keyword evidence="3" id="KW-1185">Reference proteome</keyword>
<dbReference type="EMBL" id="BTGU01000056">
    <property type="protein sequence ID" value="GMN55274.1"/>
    <property type="molecule type" value="Genomic_DNA"/>
</dbReference>
<accession>A0AA88AGL6</accession>
<dbReference type="AlphaFoldDB" id="A0AA88AGL6"/>
<evidence type="ECO:0000313" key="3">
    <source>
        <dbReference type="Proteomes" id="UP001187192"/>
    </source>
</evidence>
<gene>
    <name evidence="2" type="ORF">TIFTF001_024391</name>
</gene>
<proteinExistence type="predicted"/>